<name>A0A432P0F7_9HYPH</name>
<dbReference type="PRINTS" id="PR00368">
    <property type="entry name" value="FADPNR"/>
</dbReference>
<sequence>MTAVQNLDALVIGAGQAGLAAAWHLQRAGLNFLVLEASDAVGGAWNLYYDSLTLFSPRRFSELPGMAFPKAAGECPRKNEVSAYLAAYADRFGFPIRTRCNIVSVRHDGQLFTALNDGGNVFEAANVIVAAGGFATPNWPKIPGENTFKGTTLHAYAYRNPTGYEGKRIVVVGGGNSAVQIAAELADCADVTLATRQPIKYLPARVLGVDLHYWLWLTRFDRTRLFNGEGTPVLDNGTYKAIIAAGRPRHRAMFSRYTENGVAWPDGEENEIDAVIYATGYRPTASFLAELLGALDVDGRPRQHNGVADLVPGLFFVGIPNQRNLASATLRGVGPDAAYIVRAMKRR</sequence>
<dbReference type="GO" id="GO:0004497">
    <property type="term" value="F:monooxygenase activity"/>
    <property type="evidence" value="ECO:0007669"/>
    <property type="project" value="TreeGrafter"/>
</dbReference>
<proteinExistence type="predicted"/>
<organism evidence="2 3">
    <name type="scientific">Rhizobium anhuiense</name>
    <dbReference type="NCBI Taxonomy" id="1184720"/>
    <lineage>
        <taxon>Bacteria</taxon>
        <taxon>Pseudomonadati</taxon>
        <taxon>Pseudomonadota</taxon>
        <taxon>Alphaproteobacteria</taxon>
        <taxon>Hyphomicrobiales</taxon>
        <taxon>Rhizobiaceae</taxon>
        <taxon>Rhizobium/Agrobacterium group</taxon>
        <taxon>Rhizobium</taxon>
    </lineage>
</organism>
<evidence type="ECO:0000313" key="2">
    <source>
        <dbReference type="EMBL" id="RUM05043.1"/>
    </source>
</evidence>
<dbReference type="Proteomes" id="UP000273611">
    <property type="component" value="Unassembled WGS sequence"/>
</dbReference>
<dbReference type="EMBL" id="RIBW01000001">
    <property type="protein sequence ID" value="RUM05043.1"/>
    <property type="molecule type" value="Genomic_DNA"/>
</dbReference>
<dbReference type="Pfam" id="PF13738">
    <property type="entry name" value="Pyr_redox_3"/>
    <property type="match status" value="1"/>
</dbReference>
<dbReference type="PANTHER" id="PTHR43539">
    <property type="entry name" value="FLAVIN-BINDING MONOOXYGENASE-LIKE PROTEIN (AFU_ORTHOLOGUE AFUA_4G09220)"/>
    <property type="match status" value="1"/>
</dbReference>
<comment type="caution">
    <text evidence="2">The sequence shown here is derived from an EMBL/GenBank/DDBJ whole genome shotgun (WGS) entry which is preliminary data.</text>
</comment>
<dbReference type="InterPro" id="IPR000960">
    <property type="entry name" value="Flavin_mOase"/>
</dbReference>
<dbReference type="RefSeq" id="WP_127430136.1">
    <property type="nucleotide sequence ID" value="NZ_BMFI01000002.1"/>
</dbReference>
<dbReference type="GO" id="GO:0050660">
    <property type="term" value="F:flavin adenine dinucleotide binding"/>
    <property type="evidence" value="ECO:0007669"/>
    <property type="project" value="InterPro"/>
</dbReference>
<dbReference type="PANTHER" id="PTHR43539:SF78">
    <property type="entry name" value="FLAVIN-CONTAINING MONOOXYGENASE"/>
    <property type="match status" value="1"/>
</dbReference>
<evidence type="ECO:0000256" key="1">
    <source>
        <dbReference type="ARBA" id="ARBA00023002"/>
    </source>
</evidence>
<protein>
    <submittedName>
        <fullName evidence="2">FAD-binding protein</fullName>
    </submittedName>
</protein>
<gene>
    <name evidence="2" type="ORF">EEQ99_05980</name>
</gene>
<dbReference type="SUPFAM" id="SSF51905">
    <property type="entry name" value="FAD/NAD(P)-binding domain"/>
    <property type="match status" value="2"/>
</dbReference>
<dbReference type="InterPro" id="IPR036188">
    <property type="entry name" value="FAD/NAD-bd_sf"/>
</dbReference>
<accession>A0A432P0F7</accession>
<keyword evidence="1" id="KW-0560">Oxidoreductase</keyword>
<dbReference type="PIRSF" id="PIRSF000332">
    <property type="entry name" value="FMO"/>
    <property type="match status" value="1"/>
</dbReference>
<reference evidence="2 3" key="1">
    <citation type="journal article" date="2015" name="Int. J. Syst. Evol. Microbiol.">
        <title>Rhizobium anhuiense sp. nov., isolated from effective nodules of Vicia faba and Pisum sativum.</title>
        <authorList>
            <person name="Zhang Y.J."/>
            <person name="Zheng W.T."/>
            <person name="Everall I."/>
            <person name="Young J.P."/>
            <person name="Zhang X.X."/>
            <person name="Tian C.F."/>
            <person name="Sui X.H."/>
            <person name="Wang E.T."/>
            <person name="Chen W.X."/>
        </authorList>
    </citation>
    <scope>NUCLEOTIDE SEQUENCE [LARGE SCALE GENOMIC DNA]</scope>
    <source>
        <strain evidence="2 3">CCBAU 23252</strain>
    </source>
</reference>
<dbReference type="GO" id="GO:0050661">
    <property type="term" value="F:NADP binding"/>
    <property type="evidence" value="ECO:0007669"/>
    <property type="project" value="InterPro"/>
</dbReference>
<evidence type="ECO:0000313" key="3">
    <source>
        <dbReference type="Proteomes" id="UP000273611"/>
    </source>
</evidence>
<dbReference type="Gene3D" id="3.50.50.60">
    <property type="entry name" value="FAD/NAD(P)-binding domain"/>
    <property type="match status" value="1"/>
</dbReference>
<dbReference type="PRINTS" id="PR00469">
    <property type="entry name" value="PNDRDTASEII"/>
</dbReference>
<dbReference type="AlphaFoldDB" id="A0A432P0F7"/>
<dbReference type="InterPro" id="IPR050982">
    <property type="entry name" value="Auxin_biosynth/cation_transpt"/>
</dbReference>